<dbReference type="InterPro" id="IPR008278">
    <property type="entry name" value="4-PPantetheinyl_Trfase_dom"/>
</dbReference>
<dbReference type="STRING" id="554065.E1ZE34"/>
<evidence type="ECO:0000313" key="6">
    <source>
        <dbReference type="Proteomes" id="UP000008141"/>
    </source>
</evidence>
<protein>
    <recommendedName>
        <fullName evidence="1">holo-[acyl-carrier-protein] synthase</fullName>
        <ecNumber evidence="1">2.7.8.7</ecNumber>
    </recommendedName>
</protein>
<feature type="region of interest" description="Disordered" evidence="3">
    <location>
        <begin position="187"/>
        <end position="236"/>
    </location>
</feature>
<dbReference type="GO" id="GO:0019878">
    <property type="term" value="P:lysine biosynthetic process via aminoadipic acid"/>
    <property type="evidence" value="ECO:0007669"/>
    <property type="project" value="TreeGrafter"/>
</dbReference>
<proteinExistence type="predicted"/>
<dbReference type="GeneID" id="17355451"/>
<dbReference type="InterPro" id="IPR037143">
    <property type="entry name" value="4-PPantetheinyl_Trfase_dom_sf"/>
</dbReference>
<dbReference type="InterPro" id="IPR050559">
    <property type="entry name" value="P-Pant_transferase_sf"/>
</dbReference>
<accession>E1ZE34</accession>
<evidence type="ECO:0000313" key="5">
    <source>
        <dbReference type="EMBL" id="EFN55799.1"/>
    </source>
</evidence>
<name>E1ZE34_CHLVA</name>
<dbReference type="OrthoDB" id="26719at2759"/>
<dbReference type="Gene3D" id="3.90.470.20">
    <property type="entry name" value="4'-phosphopantetheinyl transferase domain"/>
    <property type="match status" value="2"/>
</dbReference>
<dbReference type="AlphaFoldDB" id="E1ZE34"/>
<dbReference type="FunCoup" id="E1ZE34">
    <property type="interactions" value="1114"/>
</dbReference>
<evidence type="ECO:0000256" key="3">
    <source>
        <dbReference type="SAM" id="MobiDB-lite"/>
    </source>
</evidence>
<dbReference type="KEGG" id="cvr:CHLNCDRAFT_145278"/>
<dbReference type="GO" id="GO:0005829">
    <property type="term" value="C:cytosol"/>
    <property type="evidence" value="ECO:0007669"/>
    <property type="project" value="TreeGrafter"/>
</dbReference>
<feature type="domain" description="4'-phosphopantetheinyl transferase" evidence="4">
    <location>
        <begin position="105"/>
        <end position="196"/>
    </location>
</feature>
<dbReference type="EC" id="2.7.8.7" evidence="1"/>
<sequence>MTPVGGELEQCCSELLTQQELQDCSASDEAAVRRERLLARALVRSVLAGYIPGGAHPSSLLFERNPHGKPRLLWPSAARSDHVLSFSLTHTATLIGLAVTVDGLVGLDVEGSARRTRRDPLRLARRRFSETEIADLLACPDDDSRAARFLQLWTLKEAYVKALGRGISAPPGLRSFSFRLSGFPQYRQQQQQQQQWQSPNAPGGTGSCLPPVQSSTRHSTADGSSSDSSDGSGSRIEFHTLAPDMRHWEFALLQPAPDHMAAVCVQRHPSNTRGSRMRGEHEPLQPLCLLHFDATAVLEGGDGSLLEPQILAQGSFPC</sequence>
<dbReference type="EMBL" id="GL433843">
    <property type="protein sequence ID" value="EFN55799.1"/>
    <property type="molecule type" value="Genomic_DNA"/>
</dbReference>
<dbReference type="SUPFAM" id="SSF56214">
    <property type="entry name" value="4'-phosphopantetheinyl transferase"/>
    <property type="match status" value="2"/>
</dbReference>
<dbReference type="Proteomes" id="UP000008141">
    <property type="component" value="Unassembled WGS sequence"/>
</dbReference>
<dbReference type="InParanoid" id="E1ZE34"/>
<keyword evidence="6" id="KW-1185">Reference proteome</keyword>
<gene>
    <name evidence="5" type="ORF">CHLNCDRAFT_145278</name>
</gene>
<dbReference type="GO" id="GO:0008897">
    <property type="term" value="F:holo-[acyl-carrier-protein] synthase activity"/>
    <property type="evidence" value="ECO:0007669"/>
    <property type="project" value="UniProtKB-EC"/>
</dbReference>
<feature type="compositionally biased region" description="Low complexity" evidence="3">
    <location>
        <begin position="188"/>
        <end position="197"/>
    </location>
</feature>
<feature type="compositionally biased region" description="Low complexity" evidence="3">
    <location>
        <begin position="222"/>
        <end position="234"/>
    </location>
</feature>
<evidence type="ECO:0000259" key="4">
    <source>
        <dbReference type="Pfam" id="PF01648"/>
    </source>
</evidence>
<dbReference type="PANTHER" id="PTHR12215">
    <property type="entry name" value="PHOSPHOPANTETHEINE TRANSFERASE"/>
    <property type="match status" value="1"/>
</dbReference>
<keyword evidence="2" id="KW-0808">Transferase</keyword>
<dbReference type="GO" id="GO:0000287">
    <property type="term" value="F:magnesium ion binding"/>
    <property type="evidence" value="ECO:0007669"/>
    <property type="project" value="InterPro"/>
</dbReference>
<dbReference type="eggNOG" id="KOG0945">
    <property type="taxonomic scope" value="Eukaryota"/>
</dbReference>
<reference evidence="5 6" key="1">
    <citation type="journal article" date="2010" name="Plant Cell">
        <title>The Chlorella variabilis NC64A genome reveals adaptation to photosymbiosis, coevolution with viruses, and cryptic sex.</title>
        <authorList>
            <person name="Blanc G."/>
            <person name="Duncan G."/>
            <person name="Agarkova I."/>
            <person name="Borodovsky M."/>
            <person name="Gurnon J."/>
            <person name="Kuo A."/>
            <person name="Lindquist E."/>
            <person name="Lucas S."/>
            <person name="Pangilinan J."/>
            <person name="Polle J."/>
            <person name="Salamov A."/>
            <person name="Terry A."/>
            <person name="Yamada T."/>
            <person name="Dunigan D.D."/>
            <person name="Grigoriev I.V."/>
            <person name="Claverie J.M."/>
            <person name="Van Etten J.L."/>
        </authorList>
    </citation>
    <scope>NUCLEOTIDE SEQUENCE [LARGE SCALE GENOMIC DNA]</scope>
    <source>
        <strain evidence="5 6">NC64A</strain>
    </source>
</reference>
<dbReference type="PANTHER" id="PTHR12215:SF15">
    <property type="entry name" value="4'-PHOSPHOPANTETHEINYL TRANSFERASE SUPERFAMILY-RELATED"/>
    <property type="match status" value="1"/>
</dbReference>
<dbReference type="RefSeq" id="XP_005847901.1">
    <property type="nucleotide sequence ID" value="XM_005847839.1"/>
</dbReference>
<dbReference type="Pfam" id="PF01648">
    <property type="entry name" value="ACPS"/>
    <property type="match status" value="1"/>
</dbReference>
<organism evidence="6">
    <name type="scientific">Chlorella variabilis</name>
    <name type="common">Green alga</name>
    <dbReference type="NCBI Taxonomy" id="554065"/>
    <lineage>
        <taxon>Eukaryota</taxon>
        <taxon>Viridiplantae</taxon>
        <taxon>Chlorophyta</taxon>
        <taxon>core chlorophytes</taxon>
        <taxon>Trebouxiophyceae</taxon>
        <taxon>Chlorellales</taxon>
        <taxon>Chlorellaceae</taxon>
        <taxon>Chlorella clade</taxon>
        <taxon>Chlorella</taxon>
    </lineage>
</organism>
<evidence type="ECO:0000256" key="1">
    <source>
        <dbReference type="ARBA" id="ARBA00013172"/>
    </source>
</evidence>
<evidence type="ECO:0000256" key="2">
    <source>
        <dbReference type="ARBA" id="ARBA00022679"/>
    </source>
</evidence>